<gene>
    <name evidence="2" type="ORF">EXIGLDRAFT_725197</name>
</gene>
<dbReference type="InterPro" id="IPR036047">
    <property type="entry name" value="F-box-like_dom_sf"/>
</dbReference>
<feature type="domain" description="F-box" evidence="1">
    <location>
        <begin position="26"/>
        <end position="57"/>
    </location>
</feature>
<dbReference type="AlphaFoldDB" id="A0A165E509"/>
<organism evidence="2 3">
    <name type="scientific">Exidia glandulosa HHB12029</name>
    <dbReference type="NCBI Taxonomy" id="1314781"/>
    <lineage>
        <taxon>Eukaryota</taxon>
        <taxon>Fungi</taxon>
        <taxon>Dikarya</taxon>
        <taxon>Basidiomycota</taxon>
        <taxon>Agaricomycotina</taxon>
        <taxon>Agaricomycetes</taxon>
        <taxon>Auriculariales</taxon>
        <taxon>Exidiaceae</taxon>
        <taxon>Exidia</taxon>
    </lineage>
</organism>
<dbReference type="InParanoid" id="A0A165E509"/>
<dbReference type="InterPro" id="IPR001810">
    <property type="entry name" value="F-box_dom"/>
</dbReference>
<evidence type="ECO:0000313" key="3">
    <source>
        <dbReference type="Proteomes" id="UP000077266"/>
    </source>
</evidence>
<proteinExistence type="predicted"/>
<dbReference type="Proteomes" id="UP000077266">
    <property type="component" value="Unassembled WGS sequence"/>
</dbReference>
<sequence length="495" mass="55110">MVGGEADLERSSHSSPPTMSLLHDGPAELVALVFDSLSLRELILASHVCRSWRTIARAHPIFYGEARLVARRPLTAELPEVQLFMARISTVCGPVAVTALVYTLTSVVDDLVLPALSTHMHRIKSLRVSLPEEYSIPFRRVLDQPAPALRRFMLEHYRGALAMVMPIGTWALPESQPALPVPRYELTEIPALQGVRDLRMCLPWYCGNVDLKTIFTLFPNVRHLDLERVMPGSLLVPGLEMADHRRSVLLQQLEPLGTRLETIASSLQSLIVEDPSPSALASLQVSNIPVVTVTTIDRFSSDILNEALRPFSNFRASVKGGLITCTSFDRPERVYKATSTASRIVFDVFLSSLSTLPPLVAFSVEMDPIEGEISVTIPLPFVEHLHLVSHTRLKRSRGALPPLFRCDNLSVVVLQFQTKSAYTYRGIADYLECTLTTTDWSAITVVLHNIATVGARPPSVLPRIVTWEDVADEEEYAWLNECVKRCARTNELLSY</sequence>
<accession>A0A165E509</accession>
<evidence type="ECO:0000313" key="2">
    <source>
        <dbReference type="EMBL" id="KZV86081.1"/>
    </source>
</evidence>
<dbReference type="OrthoDB" id="3365698at2759"/>
<evidence type="ECO:0000259" key="1">
    <source>
        <dbReference type="Pfam" id="PF12937"/>
    </source>
</evidence>
<protein>
    <recommendedName>
        <fullName evidence="1">F-box domain-containing protein</fullName>
    </recommendedName>
</protein>
<dbReference type="Gene3D" id="1.20.1280.50">
    <property type="match status" value="1"/>
</dbReference>
<name>A0A165E509_EXIGL</name>
<keyword evidence="3" id="KW-1185">Reference proteome</keyword>
<dbReference type="EMBL" id="KV426167">
    <property type="protein sequence ID" value="KZV86081.1"/>
    <property type="molecule type" value="Genomic_DNA"/>
</dbReference>
<dbReference type="Pfam" id="PF12937">
    <property type="entry name" value="F-box-like"/>
    <property type="match status" value="1"/>
</dbReference>
<dbReference type="SUPFAM" id="SSF81383">
    <property type="entry name" value="F-box domain"/>
    <property type="match status" value="1"/>
</dbReference>
<reference evidence="2 3" key="1">
    <citation type="journal article" date="2016" name="Mol. Biol. Evol.">
        <title>Comparative Genomics of Early-Diverging Mushroom-Forming Fungi Provides Insights into the Origins of Lignocellulose Decay Capabilities.</title>
        <authorList>
            <person name="Nagy L.G."/>
            <person name="Riley R."/>
            <person name="Tritt A."/>
            <person name="Adam C."/>
            <person name="Daum C."/>
            <person name="Floudas D."/>
            <person name="Sun H."/>
            <person name="Yadav J.S."/>
            <person name="Pangilinan J."/>
            <person name="Larsson K.H."/>
            <person name="Matsuura K."/>
            <person name="Barry K."/>
            <person name="Labutti K."/>
            <person name="Kuo R."/>
            <person name="Ohm R.A."/>
            <person name="Bhattacharya S.S."/>
            <person name="Shirouzu T."/>
            <person name="Yoshinaga Y."/>
            <person name="Martin F.M."/>
            <person name="Grigoriev I.V."/>
            <person name="Hibbett D.S."/>
        </authorList>
    </citation>
    <scope>NUCLEOTIDE SEQUENCE [LARGE SCALE GENOMIC DNA]</scope>
    <source>
        <strain evidence="2 3">HHB12029</strain>
    </source>
</reference>